<dbReference type="PANTHER" id="PTHR21347:SF0">
    <property type="entry name" value="LIPID SCRAMBLASE CLPTM1L"/>
    <property type="match status" value="1"/>
</dbReference>
<evidence type="ECO:0000256" key="6">
    <source>
        <dbReference type="SAM" id="MobiDB-lite"/>
    </source>
</evidence>
<dbReference type="EMBL" id="KE346362">
    <property type="protein sequence ID" value="KJE91159.1"/>
    <property type="molecule type" value="Genomic_DNA"/>
</dbReference>
<evidence type="ECO:0000256" key="1">
    <source>
        <dbReference type="ARBA" id="ARBA00004141"/>
    </source>
</evidence>
<evidence type="ECO:0000313" key="9">
    <source>
        <dbReference type="Proteomes" id="UP000008743"/>
    </source>
</evidence>
<feature type="transmembrane region" description="Helical" evidence="7">
    <location>
        <begin position="458"/>
        <end position="477"/>
    </location>
</feature>
<feature type="compositionally biased region" description="Acidic residues" evidence="6">
    <location>
        <begin position="588"/>
        <end position="597"/>
    </location>
</feature>
<evidence type="ECO:0000313" key="8">
    <source>
        <dbReference type="EMBL" id="KJE91159.1"/>
    </source>
</evidence>
<dbReference type="AlphaFoldDB" id="A0A0D2X1P3"/>
<dbReference type="Pfam" id="PF05602">
    <property type="entry name" value="CLPTM1"/>
    <property type="match status" value="1"/>
</dbReference>
<feature type="transmembrane region" description="Helical" evidence="7">
    <location>
        <begin position="336"/>
        <end position="356"/>
    </location>
</feature>
<evidence type="ECO:0000256" key="7">
    <source>
        <dbReference type="SAM" id="Phobius"/>
    </source>
</evidence>
<dbReference type="PANTHER" id="PTHR21347">
    <property type="entry name" value="CLEFT LIP AND PALATE ASSOCIATED TRANSMEMBRANE PROTEIN-RELATED"/>
    <property type="match status" value="1"/>
</dbReference>
<evidence type="ECO:0000256" key="2">
    <source>
        <dbReference type="ARBA" id="ARBA00009310"/>
    </source>
</evidence>
<dbReference type="STRING" id="595528.A0A0D2X1P3"/>
<dbReference type="GO" id="GO:0012505">
    <property type="term" value="C:endomembrane system"/>
    <property type="evidence" value="ECO:0007669"/>
    <property type="project" value="TreeGrafter"/>
</dbReference>
<dbReference type="OrthoDB" id="378564at2759"/>
<feature type="compositionally biased region" description="Low complexity" evidence="6">
    <location>
        <begin position="631"/>
        <end position="652"/>
    </location>
</feature>
<proteinExistence type="inferred from homology"/>
<protein>
    <submittedName>
        <fullName evidence="8">Transmembrane CLPTM1 family protein</fullName>
    </submittedName>
</protein>
<keyword evidence="4 7" id="KW-1133">Transmembrane helix</keyword>
<keyword evidence="9" id="KW-1185">Reference proteome</keyword>
<feature type="region of interest" description="Disordered" evidence="6">
    <location>
        <begin position="585"/>
        <end position="667"/>
    </location>
</feature>
<feature type="transmembrane region" description="Helical" evidence="7">
    <location>
        <begin position="368"/>
        <end position="392"/>
    </location>
</feature>
<dbReference type="GO" id="GO:0016020">
    <property type="term" value="C:membrane"/>
    <property type="evidence" value="ECO:0007669"/>
    <property type="project" value="UniProtKB-SubCell"/>
</dbReference>
<gene>
    <name evidence="8" type="ORF">CAOG_002336</name>
</gene>
<feature type="compositionally biased region" description="Low complexity" evidence="6">
    <location>
        <begin position="598"/>
        <end position="621"/>
    </location>
</feature>
<accession>A0A0D2X1P3</accession>
<dbReference type="Proteomes" id="UP000008743">
    <property type="component" value="Unassembled WGS sequence"/>
</dbReference>
<evidence type="ECO:0000256" key="4">
    <source>
        <dbReference type="ARBA" id="ARBA00022989"/>
    </source>
</evidence>
<feature type="transmembrane region" description="Helical" evidence="7">
    <location>
        <begin position="483"/>
        <end position="501"/>
    </location>
</feature>
<evidence type="ECO:0000256" key="5">
    <source>
        <dbReference type="ARBA" id="ARBA00023136"/>
    </source>
</evidence>
<dbReference type="OMA" id="LFKYQMY"/>
<evidence type="ECO:0000256" key="3">
    <source>
        <dbReference type="ARBA" id="ARBA00022692"/>
    </source>
</evidence>
<organism evidence="8 9">
    <name type="scientific">Capsaspora owczarzaki (strain ATCC 30864)</name>
    <dbReference type="NCBI Taxonomy" id="595528"/>
    <lineage>
        <taxon>Eukaryota</taxon>
        <taxon>Filasterea</taxon>
        <taxon>Capsaspora</taxon>
    </lineage>
</organism>
<keyword evidence="5 7" id="KW-0472">Membrane</keyword>
<name>A0A0D2X1P3_CAPO3</name>
<reference evidence="9" key="1">
    <citation type="submission" date="2011-02" db="EMBL/GenBank/DDBJ databases">
        <title>The Genome Sequence of Capsaspora owczarzaki ATCC 30864.</title>
        <authorList>
            <person name="Russ C."/>
            <person name="Cuomo C."/>
            <person name="Burger G."/>
            <person name="Gray M.W."/>
            <person name="Holland P.W.H."/>
            <person name="King N."/>
            <person name="Lang F.B.F."/>
            <person name="Roger A.J."/>
            <person name="Ruiz-Trillo I."/>
            <person name="Young S.K."/>
            <person name="Zeng Q."/>
            <person name="Gargeya S."/>
            <person name="Alvarado L."/>
            <person name="Berlin A."/>
            <person name="Chapman S.B."/>
            <person name="Chen Z."/>
            <person name="Freedman E."/>
            <person name="Gellesch M."/>
            <person name="Goldberg J."/>
            <person name="Griggs A."/>
            <person name="Gujja S."/>
            <person name="Heilman E."/>
            <person name="Heiman D."/>
            <person name="Howarth C."/>
            <person name="Mehta T."/>
            <person name="Neiman D."/>
            <person name="Pearson M."/>
            <person name="Roberts A."/>
            <person name="Saif S."/>
            <person name="Shea T."/>
            <person name="Shenoy N."/>
            <person name="Sisk P."/>
            <person name="Stolte C."/>
            <person name="Sykes S."/>
            <person name="White J."/>
            <person name="Yandava C."/>
            <person name="Haas B."/>
            <person name="Nusbaum C."/>
            <person name="Birren B."/>
        </authorList>
    </citation>
    <scope>NUCLEOTIDE SEQUENCE</scope>
    <source>
        <strain evidence="9">ATCC 30864</strain>
    </source>
</reference>
<keyword evidence="3 7" id="KW-0812">Transmembrane</keyword>
<dbReference type="InterPro" id="IPR008429">
    <property type="entry name" value="CLPTM1"/>
</dbReference>
<sequence length="667" mass="75304">MADVAPGGGGAVARAGEAVPGAAAGTGSTISDFLYRAMMMFAFYNLFFKGGSSSSSSWLRQQGSAPATPSDPAMIGRNLFKPNQPIELFVYMSEQSKFVPLHNDETTLLWHVPDLVYGSSLPDAKYSANFTTTIHPSERVQSNGTLFAHACIAKAGSPLDEFDPAYDATAVVCKSKLITRFRPRLHQQFKKLLVSDMDDAEEERQRAAALAEKLSPVYISYWSNQLVIDLVEDQSAFNRNSVPPQIKDYLTFEETTGNYFPILDFNDFWMMRDDLYPINETTTELPLEISFSLQSLWKWTLLIQMEQSFEMQHSWGQMGENDADNFKRMITDTNPYLLGLTMVVSLLHSVFDFLAFKNDVVFWKKRDSMAGLSVRTIFMNIGFQFIIFLYLLDNDTSWLILISSGVGLAIEVWKVSKAVNLVPSEDKIFSIIPRLTYTHKKSYQNSKTKEYDDLAFRYLSWLLLPLVACYSIYSLVYETHKSWYSWVIASLVGAVYTFGKCHSFLNRFIMMTPQLFINYKLQSVAHLPWRMLTYKALNTFIDDLFAFIIKMPTMHRLACFRDDIIFFIFLYQRWKYPVDAERRNEFQGGDDDDDAEPSNETTPTTAAAAAAIESTPATESAAQHEGSDPIDTAAPSDATSSSPAPSTSTTDAGELRQRKGRKSTKAE</sequence>
<comment type="subcellular location">
    <subcellularLocation>
        <location evidence="1">Membrane</location>
        <topology evidence="1">Multi-pass membrane protein</topology>
    </subcellularLocation>
</comment>
<feature type="compositionally biased region" description="Basic residues" evidence="6">
    <location>
        <begin position="658"/>
        <end position="667"/>
    </location>
</feature>
<comment type="similarity">
    <text evidence="2">Belongs to the CLPTM1 family.</text>
</comment>
<dbReference type="PhylomeDB" id="A0A0D2X1P3"/>
<dbReference type="InParanoid" id="A0A0D2X1P3"/>
<dbReference type="eggNOG" id="KOG2489">
    <property type="taxonomic scope" value="Eukaryota"/>
</dbReference>